<reference evidence="3 4" key="1">
    <citation type="submission" date="2023-02" db="EMBL/GenBank/DDBJ databases">
        <title>Complete genome sequence of a novel bacterium Oceanimonas sp. NTOU-MSR1 isolated from marine coast sediment.</title>
        <authorList>
            <person name="Yang H.-T."/>
            <person name="Chen Y.-L."/>
            <person name="Ho Y.-N."/>
        </authorList>
    </citation>
    <scope>NUCLEOTIDE SEQUENCE [LARGE SCALE GENOMIC DNA]</scope>
    <source>
        <strain evidence="3 4">NTOU-MSR1</strain>
    </source>
</reference>
<dbReference type="PANTHER" id="PTHR36698:SF2">
    <property type="entry name" value="MCE_MLAD DOMAIN-CONTAINING PROTEIN"/>
    <property type="match status" value="1"/>
</dbReference>
<protein>
    <submittedName>
        <fullName evidence="3">MlaD family protein</fullName>
    </submittedName>
</protein>
<accession>A0AA50KN66</accession>
<dbReference type="RefSeq" id="WP_306761381.1">
    <property type="nucleotide sequence ID" value="NZ_CP118224.1"/>
</dbReference>
<dbReference type="AlphaFoldDB" id="A0AA50KN66"/>
<keyword evidence="1" id="KW-0812">Transmembrane</keyword>
<evidence type="ECO:0000313" key="3">
    <source>
        <dbReference type="EMBL" id="WMC10176.1"/>
    </source>
</evidence>
<evidence type="ECO:0000313" key="4">
    <source>
        <dbReference type="Proteomes" id="UP001223802"/>
    </source>
</evidence>
<sequence>METRAHHVLIGAFTLLVAAAGLAFVLWLAKTGDERELRRYDILFSEPVSGLSVGSPVQYSGIRVGEVESLTLNPEDPRQVRARVRIATDAPVKTDTRARLALANITGAANIELSHGSPASPLLADGSGQIPVIRAEPSPLARLRVSSEELMLSLNTLLDNANRLLTPQNAAHVGRMLASLDEVSATLAQQQGSLSEGLNALAGAATRLDAMLARLDRQLAQHGEPMLADTAATAASLQRLSERLERLLAQQQPALEAGLQGLAGLEPALRELRRTLRALGDVTRQLQQDPAATLLERESMEEFKP</sequence>
<gene>
    <name evidence="3" type="ORF">PU634_13950</name>
</gene>
<keyword evidence="4" id="KW-1185">Reference proteome</keyword>
<evidence type="ECO:0000259" key="2">
    <source>
        <dbReference type="Pfam" id="PF02470"/>
    </source>
</evidence>
<dbReference type="Proteomes" id="UP001223802">
    <property type="component" value="Chromosome"/>
</dbReference>
<feature type="transmembrane region" description="Helical" evidence="1">
    <location>
        <begin position="6"/>
        <end position="29"/>
    </location>
</feature>
<proteinExistence type="predicted"/>
<organism evidence="3 4">
    <name type="scientific">Oceanimonas pelagia</name>
    <dbReference type="NCBI Taxonomy" id="3028314"/>
    <lineage>
        <taxon>Bacteria</taxon>
        <taxon>Pseudomonadati</taxon>
        <taxon>Pseudomonadota</taxon>
        <taxon>Gammaproteobacteria</taxon>
        <taxon>Aeromonadales</taxon>
        <taxon>Aeromonadaceae</taxon>
        <taxon>Oceanimonas</taxon>
    </lineage>
</organism>
<dbReference type="InterPro" id="IPR003399">
    <property type="entry name" value="Mce/MlaD"/>
</dbReference>
<name>A0AA50KN66_9GAMM</name>
<dbReference type="EMBL" id="CP118224">
    <property type="protein sequence ID" value="WMC10176.1"/>
    <property type="molecule type" value="Genomic_DNA"/>
</dbReference>
<keyword evidence="1" id="KW-0472">Membrane</keyword>
<evidence type="ECO:0000256" key="1">
    <source>
        <dbReference type="SAM" id="Phobius"/>
    </source>
</evidence>
<feature type="domain" description="Mce/MlaD" evidence="2">
    <location>
        <begin position="47"/>
        <end position="115"/>
    </location>
</feature>
<keyword evidence="1" id="KW-1133">Transmembrane helix</keyword>
<dbReference type="Pfam" id="PF02470">
    <property type="entry name" value="MlaD"/>
    <property type="match status" value="1"/>
</dbReference>
<dbReference type="PANTHER" id="PTHR36698">
    <property type="entry name" value="BLL5892 PROTEIN"/>
    <property type="match status" value="1"/>
</dbReference>
<dbReference type="KEGG" id="ope:PU634_13950"/>